<evidence type="ECO:0000256" key="18">
    <source>
        <dbReference type="ARBA" id="ARBA00023242"/>
    </source>
</evidence>
<keyword evidence="14" id="KW-0694">RNA-binding</keyword>
<dbReference type="InterPro" id="IPR046884">
    <property type="entry name" value="MnmA-like_central"/>
</dbReference>
<keyword evidence="13" id="KW-0067">ATP-binding</keyword>
<dbReference type="InterPro" id="IPR017904">
    <property type="entry name" value="ADF/Cofilin"/>
</dbReference>
<comment type="similarity">
    <text evidence="5">Belongs to the actin-binding proteins ADF family.</text>
</comment>
<dbReference type="SUPFAM" id="SSF55753">
    <property type="entry name" value="Actin depolymerizing proteins"/>
    <property type="match status" value="1"/>
</dbReference>
<evidence type="ECO:0000256" key="13">
    <source>
        <dbReference type="ARBA" id="ARBA00022840"/>
    </source>
</evidence>
<dbReference type="FunFam" id="2.30.30.280:FF:000001">
    <property type="entry name" value="tRNA-specific 2-thiouridylase MnmA"/>
    <property type="match status" value="1"/>
</dbReference>
<dbReference type="Pfam" id="PF03054">
    <property type="entry name" value="tRNA_Me_trans"/>
    <property type="match status" value="1"/>
</dbReference>
<evidence type="ECO:0000256" key="15">
    <source>
        <dbReference type="ARBA" id="ARBA00023157"/>
    </source>
</evidence>
<dbReference type="Gene3D" id="3.40.50.620">
    <property type="entry name" value="HUPs"/>
    <property type="match status" value="1"/>
</dbReference>
<evidence type="ECO:0000256" key="7">
    <source>
        <dbReference type="ARBA" id="ARBA00015630"/>
    </source>
</evidence>
<evidence type="ECO:0000256" key="10">
    <source>
        <dbReference type="ARBA" id="ARBA00022679"/>
    </source>
</evidence>
<evidence type="ECO:0000256" key="20">
    <source>
        <dbReference type="ARBA" id="ARBA00049564"/>
    </source>
</evidence>
<keyword evidence="16" id="KW-0009">Actin-binding</keyword>
<evidence type="ECO:0000256" key="21">
    <source>
        <dbReference type="ARBA" id="ARBA00058338"/>
    </source>
</evidence>
<dbReference type="NCBIfam" id="NF001138">
    <property type="entry name" value="PRK00143.1"/>
    <property type="match status" value="1"/>
</dbReference>
<evidence type="ECO:0000256" key="6">
    <source>
        <dbReference type="ARBA" id="ARBA00011953"/>
    </source>
</evidence>
<proteinExistence type="inferred from homology"/>
<feature type="domain" description="ADF-H" evidence="22">
    <location>
        <begin position="424"/>
        <end position="557"/>
    </location>
</feature>
<dbReference type="InterPro" id="IPR029006">
    <property type="entry name" value="ADF-H/Gelsolin-like_dom_sf"/>
</dbReference>
<dbReference type="VEuPathDB" id="FungiDB:C5L36_0A11390"/>
<comment type="function">
    <text evidence="1">Catalyzes the 2-thiolation of uridine at the wobble position (U34) of mitochondrial tRNA(Lys), tRNA(Glu) and tRNA(Gln). Required for the formation of 5-taurinomethyl-2-thiouridine (tm5s2U) of mitochondrial tRNA(Lys), tRNA(Glu), and tRNA(Gln) at the wobble position. ATP is required to activate the C2 atom of the wobble base.</text>
</comment>
<dbReference type="Gene3D" id="3.40.20.10">
    <property type="entry name" value="Severin"/>
    <property type="match status" value="1"/>
</dbReference>
<evidence type="ECO:0000256" key="11">
    <source>
        <dbReference type="ARBA" id="ARBA00022694"/>
    </source>
</evidence>
<evidence type="ECO:0000256" key="16">
    <source>
        <dbReference type="ARBA" id="ARBA00023203"/>
    </source>
</evidence>
<evidence type="ECO:0000256" key="8">
    <source>
        <dbReference type="ARBA" id="ARBA00022490"/>
    </source>
</evidence>
<dbReference type="GO" id="GO:0103016">
    <property type="term" value="F:tRNA-uridine 2-sulfurtransferase activity"/>
    <property type="evidence" value="ECO:0007669"/>
    <property type="project" value="EnsemblFungi"/>
</dbReference>
<dbReference type="Gene3D" id="2.30.30.280">
    <property type="entry name" value="Adenine nucleotide alpha hydrolases-like domains"/>
    <property type="match status" value="1"/>
</dbReference>
<evidence type="ECO:0000256" key="4">
    <source>
        <dbReference type="ARBA" id="ARBA00006191"/>
    </source>
</evidence>
<dbReference type="EC" id="2.8.1.14" evidence="6"/>
<dbReference type="InterPro" id="IPR002108">
    <property type="entry name" value="ADF-H"/>
</dbReference>
<evidence type="ECO:0000256" key="12">
    <source>
        <dbReference type="ARBA" id="ARBA00022741"/>
    </source>
</evidence>
<keyword evidence="9" id="KW-0820">tRNA-binding</keyword>
<dbReference type="SUPFAM" id="SSF52402">
    <property type="entry name" value="Adenine nucleotide alpha hydrolases-like"/>
    <property type="match status" value="1"/>
</dbReference>
<dbReference type="InterPro" id="IPR004506">
    <property type="entry name" value="MnmA-like"/>
</dbReference>
<dbReference type="InterPro" id="IPR014729">
    <property type="entry name" value="Rossmann-like_a/b/a_fold"/>
</dbReference>
<dbReference type="GO" id="GO:0005739">
    <property type="term" value="C:mitochondrion"/>
    <property type="evidence" value="ECO:0007669"/>
    <property type="project" value="EnsemblFungi"/>
</dbReference>
<gene>
    <name evidence="23" type="ORF">JL09_g118</name>
</gene>
<dbReference type="GO" id="GO:0016363">
    <property type="term" value="C:nuclear matrix"/>
    <property type="evidence" value="ECO:0007669"/>
    <property type="project" value="UniProtKB-SubCell"/>
</dbReference>
<evidence type="ECO:0000256" key="19">
    <source>
        <dbReference type="ARBA" id="ARBA00032427"/>
    </source>
</evidence>
<keyword evidence="18" id="KW-0539">Nucleus</keyword>
<dbReference type="PANTHER" id="PTHR11933:SF5">
    <property type="entry name" value="MITOCHONDRIAL TRNA-SPECIFIC 2-THIOURIDYLASE 1"/>
    <property type="match status" value="1"/>
</dbReference>
<comment type="subcellular location">
    <subcellularLocation>
        <location evidence="3">Cytoplasm</location>
        <location evidence="3">Cytoskeleton</location>
    </subcellularLocation>
    <subcellularLocation>
        <location evidence="2">Nucleus matrix</location>
    </subcellularLocation>
</comment>
<dbReference type="eggNOG" id="KOG1735">
    <property type="taxonomic scope" value="Eukaryota"/>
</dbReference>
<evidence type="ECO:0000256" key="14">
    <source>
        <dbReference type="ARBA" id="ARBA00022884"/>
    </source>
</evidence>
<sequence length="563" mass="64502">MLRVSRLGIRLCTQKLGSEYPKHGQLCLFSTVAAPVVDSRFFQTQNPINGYRQVQPSPEDEIIISMSSGVDSSVAALMYSKKYKNVRGVFMANWSPDKIIDSNSACTVDSDWIQVQETCRQLKIPCTRVNFEKEYWTQVFEPMLEQYERGLTPNPDIGCNKYVKFGKMMEYLEDNYRDSNKKWWLVTGHYSRILHNDTTGECNIFRAHYKCKDQSYYLASMPNRVLSKILMPIGHYTKPQIREIAQEYDLVTKDKPDSQGLCFVSQVGKFKDFLNEYITPNPGDIVTKDGKVWGRHQGLWSATIGQKSGISMPQGDPKYKGVWLVSDKNVERNQLIISRKDDHDAFYRDTIEVDLNTWYWMDKHTSWSTLNVDGSINCQVRSLQVPNIVEKFEMDIQNSKCSFKINEEIFGVAAGQTLALYRNDIVAVSDEALKAFNDLKLGKKYKYVIYKISDDKTQIVVDKTSTDDSYDKFLEEFPENDCKYAVYDFEYEISAGEGKRSKIVFFQWSPDTASVRAKMVYASSKDSLRRALNGVSSDIQGTDFSEVSYEAVLDKVSRGAGSH</sequence>
<protein>
    <recommendedName>
        <fullName evidence="7">Cofilin</fullName>
        <ecNumber evidence="6">2.8.1.14</ecNumber>
    </recommendedName>
    <alternativeName>
        <fullName evidence="19">Actin-depolymerizing factor 1</fullName>
    </alternativeName>
</protein>
<keyword evidence="12" id="KW-0547">Nucleotide-binding</keyword>
<evidence type="ECO:0000256" key="5">
    <source>
        <dbReference type="ARBA" id="ARBA00006844"/>
    </source>
</evidence>
<keyword evidence="10" id="KW-0808">Transferase</keyword>
<evidence type="ECO:0000313" key="24">
    <source>
        <dbReference type="Proteomes" id="UP000029867"/>
    </source>
</evidence>
<evidence type="ECO:0000256" key="1">
    <source>
        <dbReference type="ARBA" id="ARBA00003986"/>
    </source>
</evidence>
<dbReference type="InterPro" id="IPR023382">
    <property type="entry name" value="MnmA-like_central_sf"/>
</dbReference>
<dbReference type="HOGENOM" id="CLU_035188_0_0_1"/>
<accession>A0A099P744</accession>
<dbReference type="eggNOG" id="KOG2805">
    <property type="taxonomic scope" value="Eukaryota"/>
</dbReference>
<comment type="function">
    <text evidence="21">Controls reversibly actin polymerization and depolymerization in a pH-sensitive manner. It has the ability to bind G- and F-actin in a 1:1 ratio of cofilin to actin. Binding to F-actin is regulated by tropomyosin. It is the major component of intranuclear and cytoplasmic actin rods. Required for accumulation of actin at the cell division site via depolymerizing actin at the cell ends. In association with myosin II has a role in the assembly of the contractile ring via severing actin filaments. Involved in the maintenance of the contractile ring once formed. In association with profilin and capping protein, has a role in the mitotic reorganization of the actin cytoskeleton.</text>
</comment>
<dbReference type="EMBL" id="JQFK01000001">
    <property type="protein sequence ID" value="KGK40848.1"/>
    <property type="molecule type" value="Genomic_DNA"/>
</dbReference>
<dbReference type="GO" id="GO:0005524">
    <property type="term" value="F:ATP binding"/>
    <property type="evidence" value="ECO:0007669"/>
    <property type="project" value="UniProtKB-KW"/>
</dbReference>
<dbReference type="NCBIfam" id="TIGR00420">
    <property type="entry name" value="trmU"/>
    <property type="match status" value="1"/>
</dbReference>
<comment type="catalytic activity">
    <reaction evidence="20">
        <text>5-taurinomethyluridine(34) in tRNA + S-sulfanyl-L-cysteinyl-[protein] + AH2 + ATP = 5-taurinomethyl-2-thiouridine(34) in tRNA + L-cysteinyl-[protein] + A + AMP + diphosphate + H(+)</text>
        <dbReference type="Rhea" id="RHEA:47040"/>
        <dbReference type="Rhea" id="RHEA-COMP:10131"/>
        <dbReference type="Rhea" id="RHEA-COMP:11726"/>
        <dbReference type="Rhea" id="RHEA-COMP:11732"/>
        <dbReference type="Rhea" id="RHEA-COMP:11733"/>
        <dbReference type="ChEBI" id="CHEBI:13193"/>
        <dbReference type="ChEBI" id="CHEBI:15378"/>
        <dbReference type="ChEBI" id="CHEBI:17499"/>
        <dbReference type="ChEBI" id="CHEBI:29950"/>
        <dbReference type="ChEBI" id="CHEBI:30616"/>
        <dbReference type="ChEBI" id="CHEBI:33019"/>
        <dbReference type="ChEBI" id="CHEBI:61963"/>
        <dbReference type="ChEBI" id="CHEBI:87171"/>
        <dbReference type="ChEBI" id="CHEBI:87172"/>
        <dbReference type="ChEBI" id="CHEBI:456215"/>
        <dbReference type="EC" id="2.8.1.14"/>
    </reaction>
</comment>
<dbReference type="GO" id="GO:0030042">
    <property type="term" value="P:actin filament depolymerization"/>
    <property type="evidence" value="ECO:0007669"/>
    <property type="project" value="InterPro"/>
</dbReference>
<dbReference type="GO" id="GO:0071944">
    <property type="term" value="C:cell periphery"/>
    <property type="evidence" value="ECO:0007669"/>
    <property type="project" value="UniProtKB-ARBA"/>
</dbReference>
<evidence type="ECO:0000313" key="23">
    <source>
        <dbReference type="EMBL" id="KGK40848.1"/>
    </source>
</evidence>
<dbReference type="SMART" id="SM00102">
    <property type="entry name" value="ADF"/>
    <property type="match status" value="1"/>
</dbReference>
<keyword evidence="15" id="KW-1015">Disulfide bond</keyword>
<dbReference type="AlphaFoldDB" id="A0A099P744"/>
<dbReference type="FunFam" id="3.40.50.620:FF:000115">
    <property type="entry name" value="tRNA-specific 2-thiouridylase MnmA"/>
    <property type="match status" value="1"/>
</dbReference>
<dbReference type="GO" id="GO:1990799">
    <property type="term" value="P:mitochondrial tRNA wobble position uridine thiolation"/>
    <property type="evidence" value="ECO:0007669"/>
    <property type="project" value="EnsemblFungi"/>
</dbReference>
<evidence type="ECO:0000259" key="22">
    <source>
        <dbReference type="PROSITE" id="PS51263"/>
    </source>
</evidence>
<dbReference type="GO" id="GO:0003779">
    <property type="term" value="F:actin binding"/>
    <property type="evidence" value="ECO:0007669"/>
    <property type="project" value="UniProtKB-KW"/>
</dbReference>
<evidence type="ECO:0000256" key="3">
    <source>
        <dbReference type="ARBA" id="ARBA00004245"/>
    </source>
</evidence>
<dbReference type="PROSITE" id="PS51263">
    <property type="entry name" value="ADF_H"/>
    <property type="match status" value="1"/>
</dbReference>
<dbReference type="PANTHER" id="PTHR11933">
    <property type="entry name" value="TRNA 5-METHYLAMINOMETHYL-2-THIOURIDYLATE -METHYLTRANSFERASE"/>
    <property type="match status" value="1"/>
</dbReference>
<evidence type="ECO:0000256" key="9">
    <source>
        <dbReference type="ARBA" id="ARBA00022555"/>
    </source>
</evidence>
<keyword evidence="17" id="KW-0206">Cytoskeleton</keyword>
<comment type="caution">
    <text evidence="23">The sequence shown here is derived from an EMBL/GenBank/DDBJ whole genome shotgun (WGS) entry which is preliminary data.</text>
</comment>
<dbReference type="Proteomes" id="UP000029867">
    <property type="component" value="Unassembled WGS sequence"/>
</dbReference>
<dbReference type="GO" id="GO:0000049">
    <property type="term" value="F:tRNA binding"/>
    <property type="evidence" value="ECO:0007669"/>
    <property type="project" value="UniProtKB-KW"/>
</dbReference>
<organism evidence="23 24">
    <name type="scientific">Pichia kudriavzevii</name>
    <name type="common">Yeast</name>
    <name type="synonym">Issatchenkia orientalis</name>
    <dbReference type="NCBI Taxonomy" id="4909"/>
    <lineage>
        <taxon>Eukaryota</taxon>
        <taxon>Fungi</taxon>
        <taxon>Dikarya</taxon>
        <taxon>Ascomycota</taxon>
        <taxon>Saccharomycotina</taxon>
        <taxon>Pichiomycetes</taxon>
        <taxon>Pichiales</taxon>
        <taxon>Pichiaceae</taxon>
        <taxon>Pichia</taxon>
    </lineage>
</organism>
<keyword evidence="11" id="KW-0819">tRNA processing</keyword>
<dbReference type="GO" id="GO:0015629">
    <property type="term" value="C:actin cytoskeleton"/>
    <property type="evidence" value="ECO:0007669"/>
    <property type="project" value="InterPro"/>
</dbReference>
<dbReference type="Pfam" id="PF20259">
    <property type="entry name" value="tRNA_Me_trans_M"/>
    <property type="match status" value="1"/>
</dbReference>
<dbReference type="FunFam" id="3.40.20.10:FF:000060">
    <property type="entry name" value="Cofilin"/>
    <property type="match status" value="1"/>
</dbReference>
<dbReference type="CDD" id="cd01998">
    <property type="entry name" value="MnmA_TRMU-like"/>
    <property type="match status" value="1"/>
</dbReference>
<comment type="similarity">
    <text evidence="4">Belongs to the MnmA/TRMU family.</text>
</comment>
<reference evidence="24" key="1">
    <citation type="journal article" date="2014" name="Microb. Cell Fact.">
        <title>Exploiting Issatchenkia orientalis SD108 for succinic acid production.</title>
        <authorList>
            <person name="Xiao H."/>
            <person name="Shao Z."/>
            <person name="Jiang Y."/>
            <person name="Dole S."/>
            <person name="Zhao H."/>
        </authorList>
    </citation>
    <scope>NUCLEOTIDE SEQUENCE [LARGE SCALE GENOMIC DNA]</scope>
    <source>
        <strain evidence="24">SD108</strain>
    </source>
</reference>
<name>A0A099P744_PICKU</name>
<keyword evidence="8" id="KW-0963">Cytoplasm</keyword>
<dbReference type="Pfam" id="PF00241">
    <property type="entry name" value="Cofilin_ADF"/>
    <property type="match status" value="1"/>
</dbReference>
<dbReference type="CDD" id="cd11286">
    <property type="entry name" value="ADF_cofilin_like"/>
    <property type="match status" value="1"/>
</dbReference>
<evidence type="ECO:0000256" key="2">
    <source>
        <dbReference type="ARBA" id="ARBA00004109"/>
    </source>
</evidence>
<evidence type="ECO:0000256" key="17">
    <source>
        <dbReference type="ARBA" id="ARBA00023212"/>
    </source>
</evidence>